<evidence type="ECO:0000256" key="1">
    <source>
        <dbReference type="SAM" id="Phobius"/>
    </source>
</evidence>
<reference evidence="2" key="1">
    <citation type="submission" date="2014-05" db="EMBL/GenBank/DDBJ databases">
        <authorList>
            <person name="Chronopoulou M."/>
        </authorList>
    </citation>
    <scope>NUCLEOTIDE SEQUENCE</scope>
    <source>
        <tissue evidence="2">Whole organism</tissue>
    </source>
</reference>
<organism evidence="2">
    <name type="scientific">Lepeophtheirus salmonis</name>
    <name type="common">Salmon louse</name>
    <name type="synonym">Caligus salmonis</name>
    <dbReference type="NCBI Taxonomy" id="72036"/>
    <lineage>
        <taxon>Eukaryota</taxon>
        <taxon>Metazoa</taxon>
        <taxon>Ecdysozoa</taxon>
        <taxon>Arthropoda</taxon>
        <taxon>Crustacea</taxon>
        <taxon>Multicrustacea</taxon>
        <taxon>Hexanauplia</taxon>
        <taxon>Copepoda</taxon>
        <taxon>Siphonostomatoida</taxon>
        <taxon>Caligidae</taxon>
        <taxon>Lepeophtheirus</taxon>
    </lineage>
</organism>
<keyword evidence="1" id="KW-0472">Membrane</keyword>
<evidence type="ECO:0000313" key="2">
    <source>
        <dbReference type="EMBL" id="CDW26295.1"/>
    </source>
</evidence>
<dbReference type="AlphaFoldDB" id="A0A0K2TKE1"/>
<protein>
    <submittedName>
        <fullName evidence="2">Uncharacterized protein</fullName>
    </submittedName>
</protein>
<proteinExistence type="predicted"/>
<dbReference type="EMBL" id="HACA01008934">
    <property type="protein sequence ID" value="CDW26295.1"/>
    <property type="molecule type" value="Transcribed_RNA"/>
</dbReference>
<keyword evidence="1" id="KW-0812">Transmembrane</keyword>
<accession>A0A0K2TKE1</accession>
<sequence>MHLIFIRWRPELLRCNKKVKTQYLFLGIIIYKIHNYLFFDYIH</sequence>
<feature type="transmembrane region" description="Helical" evidence="1">
    <location>
        <begin position="21"/>
        <end position="39"/>
    </location>
</feature>
<keyword evidence="1" id="KW-1133">Transmembrane helix</keyword>
<name>A0A0K2TKE1_LEPSM</name>
<feature type="non-terminal residue" evidence="2">
    <location>
        <position position="43"/>
    </location>
</feature>